<evidence type="ECO:0000256" key="3">
    <source>
        <dbReference type="ARBA" id="ARBA00022553"/>
    </source>
</evidence>
<dbReference type="RefSeq" id="WP_104714194.1">
    <property type="nucleotide sequence ID" value="NZ_PTRA01000002.1"/>
</dbReference>
<keyword evidence="6 11" id="KW-0418">Kinase</keyword>
<dbReference type="InterPro" id="IPR036890">
    <property type="entry name" value="HATPase_C_sf"/>
</dbReference>
<protein>
    <recommendedName>
        <fullName evidence="2">histidine kinase</fullName>
        <ecNumber evidence="2">2.7.13.3</ecNumber>
    </recommendedName>
</protein>
<keyword evidence="4" id="KW-0808">Transferase</keyword>
<feature type="coiled-coil region" evidence="9">
    <location>
        <begin position="542"/>
        <end position="569"/>
    </location>
</feature>
<keyword evidence="5" id="KW-0547">Nucleotide-binding</keyword>
<organism evidence="11 12">
    <name type="scientific">Siphonobacter curvatus</name>
    <dbReference type="NCBI Taxonomy" id="2094562"/>
    <lineage>
        <taxon>Bacteria</taxon>
        <taxon>Pseudomonadati</taxon>
        <taxon>Bacteroidota</taxon>
        <taxon>Cytophagia</taxon>
        <taxon>Cytophagales</taxon>
        <taxon>Cytophagaceae</taxon>
        <taxon>Siphonobacter</taxon>
    </lineage>
</organism>
<dbReference type="EMBL" id="PTRA01000002">
    <property type="protein sequence ID" value="PQA56736.1"/>
    <property type="molecule type" value="Genomic_DNA"/>
</dbReference>
<feature type="repeat" description="TPR" evidence="8">
    <location>
        <begin position="264"/>
        <end position="297"/>
    </location>
</feature>
<dbReference type="Pfam" id="PF13424">
    <property type="entry name" value="TPR_12"/>
    <property type="match status" value="1"/>
</dbReference>
<evidence type="ECO:0000256" key="4">
    <source>
        <dbReference type="ARBA" id="ARBA00022679"/>
    </source>
</evidence>
<dbReference type="InterPro" id="IPR003594">
    <property type="entry name" value="HATPase_dom"/>
</dbReference>
<dbReference type="Gene3D" id="3.30.450.20">
    <property type="entry name" value="PAS domain"/>
    <property type="match status" value="1"/>
</dbReference>
<dbReference type="Proteomes" id="UP000239590">
    <property type="component" value="Unassembled WGS sequence"/>
</dbReference>
<evidence type="ECO:0000256" key="6">
    <source>
        <dbReference type="ARBA" id="ARBA00022777"/>
    </source>
</evidence>
<dbReference type="Pfam" id="PF07568">
    <property type="entry name" value="HisKA_2"/>
    <property type="match status" value="1"/>
</dbReference>
<evidence type="ECO:0000313" key="12">
    <source>
        <dbReference type="Proteomes" id="UP000239590"/>
    </source>
</evidence>
<evidence type="ECO:0000256" key="7">
    <source>
        <dbReference type="ARBA" id="ARBA00022840"/>
    </source>
</evidence>
<accession>A0A2S7IJQ0</accession>
<dbReference type="OrthoDB" id="9767435at2"/>
<dbReference type="Pfam" id="PF13181">
    <property type="entry name" value="TPR_8"/>
    <property type="match status" value="1"/>
</dbReference>
<dbReference type="Gene3D" id="1.25.40.10">
    <property type="entry name" value="Tetratricopeptide repeat domain"/>
    <property type="match status" value="2"/>
</dbReference>
<name>A0A2S7IJQ0_9BACT</name>
<evidence type="ECO:0000256" key="9">
    <source>
        <dbReference type="SAM" id="Coils"/>
    </source>
</evidence>
<dbReference type="GO" id="GO:0004673">
    <property type="term" value="F:protein histidine kinase activity"/>
    <property type="evidence" value="ECO:0007669"/>
    <property type="project" value="UniProtKB-EC"/>
</dbReference>
<keyword evidence="3" id="KW-0597">Phosphoprotein</keyword>
<dbReference type="InterPro" id="IPR011495">
    <property type="entry name" value="Sig_transdc_His_kin_sub2_dim/P"/>
</dbReference>
<proteinExistence type="predicted"/>
<dbReference type="EC" id="2.7.13.3" evidence="2"/>
<dbReference type="InterPro" id="IPR019734">
    <property type="entry name" value="TPR_rpt"/>
</dbReference>
<evidence type="ECO:0000259" key="10">
    <source>
        <dbReference type="SMART" id="SM00387"/>
    </source>
</evidence>
<evidence type="ECO:0000256" key="2">
    <source>
        <dbReference type="ARBA" id="ARBA00012438"/>
    </source>
</evidence>
<reference evidence="12" key="1">
    <citation type="submission" date="2018-02" db="EMBL/GenBank/DDBJ databases">
        <title>Genome sequencing of Solimonas sp. HR-BB.</title>
        <authorList>
            <person name="Lee Y."/>
            <person name="Jeon C.O."/>
        </authorList>
    </citation>
    <scope>NUCLEOTIDE SEQUENCE [LARGE SCALE GENOMIC DNA]</scope>
    <source>
        <strain evidence="12">HR-U</strain>
    </source>
</reference>
<keyword evidence="7" id="KW-0067">ATP-binding</keyword>
<dbReference type="SUPFAM" id="SSF55874">
    <property type="entry name" value="ATPase domain of HSP90 chaperone/DNA topoisomerase II/histidine kinase"/>
    <property type="match status" value="1"/>
</dbReference>
<evidence type="ECO:0000256" key="1">
    <source>
        <dbReference type="ARBA" id="ARBA00000085"/>
    </source>
</evidence>
<evidence type="ECO:0000256" key="5">
    <source>
        <dbReference type="ARBA" id="ARBA00022741"/>
    </source>
</evidence>
<keyword evidence="12" id="KW-1185">Reference proteome</keyword>
<gene>
    <name evidence="11" type="ORF">C5O19_15435</name>
</gene>
<feature type="repeat" description="TPR" evidence="8">
    <location>
        <begin position="385"/>
        <end position="418"/>
    </location>
</feature>
<dbReference type="SUPFAM" id="SSF48452">
    <property type="entry name" value="TPR-like"/>
    <property type="match status" value="2"/>
</dbReference>
<comment type="caution">
    <text evidence="11">The sequence shown here is derived from an EMBL/GenBank/DDBJ whole genome shotgun (WGS) entry which is preliminary data.</text>
</comment>
<dbReference type="PANTHER" id="PTHR41523">
    <property type="entry name" value="TWO-COMPONENT SYSTEM SENSOR PROTEIN"/>
    <property type="match status" value="1"/>
</dbReference>
<dbReference type="GO" id="GO:0005524">
    <property type="term" value="F:ATP binding"/>
    <property type="evidence" value="ECO:0007669"/>
    <property type="project" value="UniProtKB-KW"/>
</dbReference>
<dbReference type="PROSITE" id="PS50005">
    <property type="entry name" value="TPR"/>
    <property type="match status" value="2"/>
</dbReference>
<dbReference type="SMART" id="SM00387">
    <property type="entry name" value="HATPase_c"/>
    <property type="match status" value="1"/>
</dbReference>
<dbReference type="SMART" id="SM00028">
    <property type="entry name" value="TPR"/>
    <property type="match status" value="5"/>
</dbReference>
<keyword evidence="8" id="KW-0802">TPR repeat</keyword>
<sequence>MYNDWQTIQRISTGKPTRSVLVLGLILFSLSAIGQNINRPMVNQLLLQLRHSKADENRVHVLMELGKFHIYKPGEAKIDLDSGRTYLNRAKKLSDSLHLLSWYHDAESMLVVADLEERNTQGGQARLMRLIHDCQRTGDRLGEANTRFRWAVWLRNSSEDYQPVFANFRQAAAIYRSLPSPEKEISALKEMADTYLYQGDLDSAEAGLNQALNRYKAIKYPKLHYTYNSLSSVGILKGDYEKGLRYALLSIENMHQTGDTASAAAYYSDLGRIYEETGNHPKALEWYKKSLVKWRQEKLANFAMFNTAGFIAKDLIAQHKPKEALQFLNKLIQEIPTNTFIQKACVAQNLAYCYDALHQYPVAEHYYKEALAWYEKNKLDFEASQKAEQDIGTFYLKQKDFAKAEFHLRKALSFSPQKNARSTIKDIHLLLFKVDSARGNYVSAIQHFRLHKALSDSLFNEKKSKQIASLQIKYDTRKKEQDIALLREQSRLQQIELSHERTTRNGIIVGAVLLAGLLGVSYQQYRLKQRSNQLLQTKQLEINRKNDSLEQILLEKENLLEEKEWMLKEIHHRVKNNLQIISSMLNTQLNFLQDSNARTAIKDSQNRVHAMALIHQKLYQSEHLALVNMAEFIHEIVDYLMESFPQTERIRTKLDVSGIQMDVAQAIPIGLIINEAVTNSLKYAFPHNRPGLIGIQLQLLQPHQYRVRIYDDGVGFPQELNLEDLPTLGLTMIRGLSRQIGADLVINQATGVEICLEFGGTPKAERAKERQVVLDRPV</sequence>
<evidence type="ECO:0000313" key="11">
    <source>
        <dbReference type="EMBL" id="PQA56736.1"/>
    </source>
</evidence>
<dbReference type="PANTHER" id="PTHR41523:SF8">
    <property type="entry name" value="ETHYLENE RESPONSE SENSOR PROTEIN"/>
    <property type="match status" value="1"/>
</dbReference>
<dbReference type="Gene3D" id="3.30.565.10">
    <property type="entry name" value="Histidine kinase-like ATPase, C-terminal domain"/>
    <property type="match status" value="1"/>
</dbReference>
<feature type="domain" description="Histidine kinase/HSP90-like ATPase" evidence="10">
    <location>
        <begin position="664"/>
        <end position="760"/>
    </location>
</feature>
<evidence type="ECO:0000256" key="8">
    <source>
        <dbReference type="PROSITE-ProRule" id="PRU00339"/>
    </source>
</evidence>
<comment type="catalytic activity">
    <reaction evidence="1">
        <text>ATP + protein L-histidine = ADP + protein N-phospho-L-histidine.</text>
        <dbReference type="EC" id="2.7.13.3"/>
    </reaction>
</comment>
<dbReference type="InterPro" id="IPR011990">
    <property type="entry name" value="TPR-like_helical_dom_sf"/>
</dbReference>
<keyword evidence="9" id="KW-0175">Coiled coil</keyword>
<dbReference type="AlphaFoldDB" id="A0A2S7IJQ0"/>